<dbReference type="Pfam" id="PF13155">
    <property type="entry name" value="Toprim_2"/>
    <property type="match status" value="1"/>
</dbReference>
<keyword evidence="1 12" id="KW-0240">DNA-directed RNA polymerase</keyword>
<comment type="function">
    <text evidence="12 13">RNA polymerase that catalyzes the synthesis of short RNA molecules used as primers for DNA polymerase during DNA replication.</text>
</comment>
<dbReference type="InterPro" id="IPR030846">
    <property type="entry name" value="DnaG_bac"/>
</dbReference>
<evidence type="ECO:0000256" key="13">
    <source>
        <dbReference type="PIRNR" id="PIRNR002811"/>
    </source>
</evidence>
<dbReference type="GO" id="GO:1990077">
    <property type="term" value="C:primosome complex"/>
    <property type="evidence" value="ECO:0007669"/>
    <property type="project" value="UniProtKB-KW"/>
</dbReference>
<reference evidence="18" key="1">
    <citation type="submission" date="2017-09" db="EMBL/GenBank/DDBJ databases">
        <authorList>
            <person name="Regsiter A."/>
            <person name="William W."/>
        </authorList>
    </citation>
    <scope>NUCLEOTIDE SEQUENCE [LARGE SCALE GENOMIC DNA]</scope>
    <source>
        <strain evidence="18">500-1</strain>
    </source>
</reference>
<dbReference type="NCBIfam" id="TIGR01391">
    <property type="entry name" value="dnaG"/>
    <property type="match status" value="1"/>
</dbReference>
<dbReference type="SUPFAM" id="SSF57783">
    <property type="entry name" value="Zinc beta-ribbon"/>
    <property type="match status" value="1"/>
</dbReference>
<dbReference type="EC" id="2.7.7.101" evidence="12"/>
<feature type="region of interest" description="Disordered" evidence="15">
    <location>
        <begin position="417"/>
        <end position="456"/>
    </location>
</feature>
<dbReference type="HAMAP" id="MF_00974">
    <property type="entry name" value="DNA_primase_DnaG"/>
    <property type="match status" value="1"/>
</dbReference>
<keyword evidence="2 12" id="KW-0639">Primosome</keyword>
<dbReference type="InterPro" id="IPR013264">
    <property type="entry name" value="DNAG_N"/>
</dbReference>
<keyword evidence="4 12" id="KW-0548">Nucleotidyltransferase</keyword>
<dbReference type="CDD" id="cd03364">
    <property type="entry name" value="TOPRIM_DnaG_primases"/>
    <property type="match status" value="1"/>
</dbReference>
<keyword evidence="6 12" id="KW-0479">Metal-binding</keyword>
<evidence type="ECO:0000256" key="15">
    <source>
        <dbReference type="SAM" id="MobiDB-lite"/>
    </source>
</evidence>
<evidence type="ECO:0000256" key="14">
    <source>
        <dbReference type="PIRSR" id="PIRSR002811-1"/>
    </source>
</evidence>
<keyword evidence="9" id="KW-0460">Magnesium</keyword>
<dbReference type="InterPro" id="IPR050219">
    <property type="entry name" value="DnaG_primase"/>
</dbReference>
<dbReference type="Gene3D" id="3.90.980.10">
    <property type="entry name" value="DNA primase, catalytic core, N-terminal domain"/>
    <property type="match status" value="1"/>
</dbReference>
<dbReference type="InterPro" id="IPR002694">
    <property type="entry name" value="Znf_CHC2"/>
</dbReference>
<dbReference type="InterPro" id="IPR006295">
    <property type="entry name" value="DNA_primase_DnaG"/>
</dbReference>
<dbReference type="GO" id="GO:0000428">
    <property type="term" value="C:DNA-directed RNA polymerase complex"/>
    <property type="evidence" value="ECO:0007669"/>
    <property type="project" value="UniProtKB-KW"/>
</dbReference>
<name>A0A2C8F4F1_9BACT</name>
<keyword evidence="11 12" id="KW-0804">Transcription</keyword>
<evidence type="ECO:0000256" key="8">
    <source>
        <dbReference type="ARBA" id="ARBA00022833"/>
    </source>
</evidence>
<evidence type="ECO:0000256" key="11">
    <source>
        <dbReference type="ARBA" id="ARBA00023163"/>
    </source>
</evidence>
<gene>
    <name evidence="12 17" type="primary">dnaG</name>
    <name evidence="17" type="ORF">DPRO_0363</name>
</gene>
<evidence type="ECO:0000313" key="18">
    <source>
        <dbReference type="Proteomes" id="UP000219215"/>
    </source>
</evidence>
<dbReference type="Proteomes" id="UP000219215">
    <property type="component" value="Chromosome DPRO"/>
</dbReference>
<feature type="zinc finger region" description="CHC2-type" evidence="12 14">
    <location>
        <begin position="36"/>
        <end position="60"/>
    </location>
</feature>
<dbReference type="OrthoDB" id="9803773at2"/>
<dbReference type="InterPro" id="IPR037068">
    <property type="entry name" value="DNA_primase_core_N_sf"/>
</dbReference>
<dbReference type="SMART" id="SM00400">
    <property type="entry name" value="ZnF_CHCC"/>
    <property type="match status" value="1"/>
</dbReference>
<dbReference type="KEGG" id="pprf:DPRO_0363"/>
<dbReference type="Gene3D" id="3.40.1360.10">
    <property type="match status" value="1"/>
</dbReference>
<proteinExistence type="inferred from homology"/>
<dbReference type="InterPro" id="IPR036977">
    <property type="entry name" value="DNA_primase_Znf_CHC2"/>
</dbReference>
<keyword evidence="8 12" id="KW-0862">Zinc</keyword>
<dbReference type="PANTHER" id="PTHR30313">
    <property type="entry name" value="DNA PRIMASE"/>
    <property type="match status" value="1"/>
</dbReference>
<evidence type="ECO:0000256" key="10">
    <source>
        <dbReference type="ARBA" id="ARBA00023125"/>
    </source>
</evidence>
<dbReference type="GO" id="GO:0003899">
    <property type="term" value="F:DNA-directed RNA polymerase activity"/>
    <property type="evidence" value="ECO:0007669"/>
    <property type="project" value="UniProtKB-UniRule"/>
</dbReference>
<dbReference type="GO" id="GO:0005737">
    <property type="term" value="C:cytoplasm"/>
    <property type="evidence" value="ECO:0007669"/>
    <property type="project" value="TreeGrafter"/>
</dbReference>
<dbReference type="InterPro" id="IPR006171">
    <property type="entry name" value="TOPRIM_dom"/>
</dbReference>
<keyword evidence="3 12" id="KW-0808">Transferase</keyword>
<keyword evidence="18" id="KW-1185">Reference proteome</keyword>
<organism evidence="17 18">
    <name type="scientific">Pseudodesulfovibrio profundus</name>
    <dbReference type="NCBI Taxonomy" id="57320"/>
    <lineage>
        <taxon>Bacteria</taxon>
        <taxon>Pseudomonadati</taxon>
        <taxon>Thermodesulfobacteriota</taxon>
        <taxon>Desulfovibrionia</taxon>
        <taxon>Desulfovibrionales</taxon>
        <taxon>Desulfovibrionaceae</taxon>
    </lineage>
</organism>
<sequence>MDRSAVEAVKARISIKEIVSRYVDLKPVSGRWVGLCPFHQEKTASMSVNDEEGFFYCFGCQASGDVLDFHGRINGLEFRESLEQLAAEAGIELSSVPHDPHAAQRKARNRMFIEMHAEASSFFQRNLKMAAGDVALRYLHDRGTTRDVIEKFGLGYSPDDWHGLDNYLKSKGRNQEDGVEAGLLSSNDKGNVYDRFRGRLIFPIQDLSGKVIAFGGRIITDGEPKYLNSSDTPIYKKGEHLYGLNLARSTMTRSKRAILTEGYMDVITLHQFGYTDSCGVLGTALTSDQVKRVAGFCSRIDLIFDGDEAGRKAALKSSRMILQHGVACNVILMPDGEDVDSLLQEQGTEGLEQCMNAAPDGLQFCMNTLRASFAPRDIVAWAKNFLSELSDPSLRAYYLPRLASGLGLSEVDFRRDAGVSAPPRNTHQPPRQQPKRQPEPMQANQGGPLSTGKDDKDDRYFLKFPIQYPDYIPALVEKGFANILVTEWAKAFWEKLINTQHGQLLGMLNPQEKSYYIRCREEMRDSILTGHALLDEWKHICNKIADGQQKQSRRQLKQALHEAQLSGDQQRINDCFRALEESLRRDDEQH</sequence>
<dbReference type="SMART" id="SM00493">
    <property type="entry name" value="TOPRIM"/>
    <property type="match status" value="1"/>
</dbReference>
<feature type="domain" description="Toprim" evidence="16">
    <location>
        <begin position="255"/>
        <end position="336"/>
    </location>
</feature>
<accession>A0A2C8F4F1</accession>
<evidence type="ECO:0000256" key="4">
    <source>
        <dbReference type="ARBA" id="ARBA00022695"/>
    </source>
</evidence>
<dbReference type="PIRSF" id="PIRSF002811">
    <property type="entry name" value="DnaG"/>
    <property type="match status" value="1"/>
</dbReference>
<evidence type="ECO:0000256" key="6">
    <source>
        <dbReference type="ARBA" id="ARBA00022723"/>
    </source>
</evidence>
<dbReference type="InterPro" id="IPR034151">
    <property type="entry name" value="TOPRIM_DnaG_bac"/>
</dbReference>
<dbReference type="Pfam" id="PF01807">
    <property type="entry name" value="Zn_ribbon_DnaG"/>
    <property type="match status" value="1"/>
</dbReference>
<evidence type="ECO:0000256" key="5">
    <source>
        <dbReference type="ARBA" id="ARBA00022705"/>
    </source>
</evidence>
<dbReference type="Gene3D" id="3.90.580.10">
    <property type="entry name" value="Zinc finger, CHC2-type domain"/>
    <property type="match status" value="1"/>
</dbReference>
<evidence type="ECO:0000256" key="1">
    <source>
        <dbReference type="ARBA" id="ARBA00022478"/>
    </source>
</evidence>
<dbReference type="GO" id="GO:0006269">
    <property type="term" value="P:DNA replication, synthesis of primer"/>
    <property type="evidence" value="ECO:0007669"/>
    <property type="project" value="UniProtKB-UniRule"/>
</dbReference>
<comment type="domain">
    <text evidence="12">Contains an N-terminal zinc-binding domain, a central core domain that contains the primase activity, and a C-terminal DnaB-binding domain.</text>
</comment>
<keyword evidence="10 12" id="KW-0238">DNA-binding</keyword>
<evidence type="ECO:0000256" key="7">
    <source>
        <dbReference type="ARBA" id="ARBA00022771"/>
    </source>
</evidence>
<comment type="similarity">
    <text evidence="12 13">Belongs to the DnaG primase family.</text>
</comment>
<dbReference type="AlphaFoldDB" id="A0A2C8F4F1"/>
<keyword evidence="7 12" id="KW-0863">Zinc-finger</keyword>
<dbReference type="GO" id="GO:0003677">
    <property type="term" value="F:DNA binding"/>
    <property type="evidence" value="ECO:0007669"/>
    <property type="project" value="UniProtKB-KW"/>
</dbReference>
<evidence type="ECO:0000256" key="2">
    <source>
        <dbReference type="ARBA" id="ARBA00022515"/>
    </source>
</evidence>
<comment type="subunit">
    <text evidence="12">Monomer. Interacts with DnaB.</text>
</comment>
<comment type="catalytic activity">
    <reaction evidence="12">
        <text>ssDNA + n NTP = ssDNA/pppN(pN)n-1 hybrid + (n-1) diphosphate.</text>
        <dbReference type="EC" id="2.7.7.101"/>
    </reaction>
</comment>
<dbReference type="PROSITE" id="PS50880">
    <property type="entry name" value="TOPRIM"/>
    <property type="match status" value="1"/>
</dbReference>
<dbReference type="EMBL" id="LT907975">
    <property type="protein sequence ID" value="SOB57242.1"/>
    <property type="molecule type" value="Genomic_DNA"/>
</dbReference>
<evidence type="ECO:0000259" key="16">
    <source>
        <dbReference type="PROSITE" id="PS50880"/>
    </source>
</evidence>
<dbReference type="SUPFAM" id="SSF56731">
    <property type="entry name" value="DNA primase core"/>
    <property type="match status" value="1"/>
</dbReference>
<dbReference type="GO" id="GO:0008270">
    <property type="term" value="F:zinc ion binding"/>
    <property type="evidence" value="ECO:0007669"/>
    <property type="project" value="UniProtKB-UniRule"/>
</dbReference>
<evidence type="ECO:0000313" key="17">
    <source>
        <dbReference type="EMBL" id="SOB57242.1"/>
    </source>
</evidence>
<dbReference type="FunFam" id="3.90.980.10:FF:000001">
    <property type="entry name" value="DNA primase"/>
    <property type="match status" value="1"/>
</dbReference>
<protein>
    <recommendedName>
        <fullName evidence="12 13">DNA primase</fullName>
        <ecNumber evidence="12">2.7.7.101</ecNumber>
    </recommendedName>
</protein>
<dbReference type="Pfam" id="PF08275">
    <property type="entry name" value="DNAG_N"/>
    <property type="match status" value="1"/>
</dbReference>
<dbReference type="PANTHER" id="PTHR30313:SF2">
    <property type="entry name" value="DNA PRIMASE"/>
    <property type="match status" value="1"/>
</dbReference>
<dbReference type="RefSeq" id="WP_097010537.1">
    <property type="nucleotide sequence ID" value="NZ_LT907975.1"/>
</dbReference>
<evidence type="ECO:0000256" key="9">
    <source>
        <dbReference type="ARBA" id="ARBA00022842"/>
    </source>
</evidence>
<evidence type="ECO:0000256" key="3">
    <source>
        <dbReference type="ARBA" id="ARBA00022679"/>
    </source>
</evidence>
<evidence type="ECO:0000256" key="12">
    <source>
        <dbReference type="HAMAP-Rule" id="MF_00974"/>
    </source>
</evidence>
<keyword evidence="5 12" id="KW-0235">DNA replication</keyword>
<comment type="cofactor">
    <cofactor evidence="12 13 14">
        <name>Zn(2+)</name>
        <dbReference type="ChEBI" id="CHEBI:29105"/>
    </cofactor>
    <text evidence="12 13 14">Binds 1 zinc ion per monomer.</text>
</comment>